<protein>
    <submittedName>
        <fullName evidence="1">Uncharacterized protein</fullName>
    </submittedName>
</protein>
<evidence type="ECO:0000313" key="1">
    <source>
        <dbReference type="EMBL" id="QJW99102.1"/>
    </source>
</evidence>
<organism evidence="1 2">
    <name type="scientific">Frigoriglobus tundricola</name>
    <dbReference type="NCBI Taxonomy" id="2774151"/>
    <lineage>
        <taxon>Bacteria</taxon>
        <taxon>Pseudomonadati</taxon>
        <taxon>Planctomycetota</taxon>
        <taxon>Planctomycetia</taxon>
        <taxon>Gemmatales</taxon>
        <taxon>Gemmataceae</taxon>
        <taxon>Frigoriglobus</taxon>
    </lineage>
</organism>
<dbReference type="AlphaFoldDB" id="A0A6M5Z1Q3"/>
<dbReference type="EMBL" id="CP053452">
    <property type="protein sequence ID" value="QJW99102.1"/>
    <property type="molecule type" value="Genomic_DNA"/>
</dbReference>
<name>A0A6M5Z1Q3_9BACT</name>
<evidence type="ECO:0000313" key="2">
    <source>
        <dbReference type="Proteomes" id="UP000503447"/>
    </source>
</evidence>
<sequence>MPFNENSFSLGCYLLCALPPLRGDPLCGEYGRFFSSARREPGRLHPFRFS</sequence>
<accession>A0A6M5Z1Q3</accession>
<keyword evidence="2" id="KW-1185">Reference proteome</keyword>
<dbReference type="KEGG" id="ftj:FTUN_6700"/>
<proteinExistence type="predicted"/>
<dbReference type="Proteomes" id="UP000503447">
    <property type="component" value="Chromosome"/>
</dbReference>
<reference evidence="2" key="1">
    <citation type="submission" date="2020-05" db="EMBL/GenBank/DDBJ databases">
        <title>Frigoriglobus tundricola gen. nov., sp. nov., a psychrotolerant cellulolytic planctomycete of the family Gemmataceae with two divergent copies of 16S rRNA gene.</title>
        <authorList>
            <person name="Kulichevskaya I.S."/>
            <person name="Ivanova A.A."/>
            <person name="Naumoff D.G."/>
            <person name="Beletsky A.V."/>
            <person name="Rijpstra W.I.C."/>
            <person name="Sinninghe Damste J.S."/>
            <person name="Mardanov A.V."/>
            <person name="Ravin N.V."/>
            <person name="Dedysh S.N."/>
        </authorList>
    </citation>
    <scope>NUCLEOTIDE SEQUENCE [LARGE SCALE GENOMIC DNA]</scope>
    <source>
        <strain evidence="2">PL17</strain>
    </source>
</reference>
<gene>
    <name evidence="1" type="ORF">FTUN_6700</name>
</gene>